<feature type="domain" description="TonB-dependent receptor plug" evidence="9">
    <location>
        <begin position="147"/>
        <end position="224"/>
    </location>
</feature>
<organism evidence="11 12">
    <name type="scientific">Aureibaculum flavum</name>
    <dbReference type="NCBI Taxonomy" id="2795986"/>
    <lineage>
        <taxon>Bacteria</taxon>
        <taxon>Pseudomonadati</taxon>
        <taxon>Bacteroidota</taxon>
        <taxon>Flavobacteriia</taxon>
        <taxon>Flavobacteriales</taxon>
        <taxon>Flavobacteriaceae</taxon>
        <taxon>Aureibaculum</taxon>
    </lineage>
</organism>
<dbReference type="PANTHER" id="PTHR30069:SF29">
    <property type="entry name" value="HEMOGLOBIN AND HEMOGLOBIN-HAPTOGLOBIN-BINDING PROTEIN 1-RELATED"/>
    <property type="match status" value="1"/>
</dbReference>
<keyword evidence="5" id="KW-0732">Signal</keyword>
<evidence type="ECO:0000256" key="5">
    <source>
        <dbReference type="ARBA" id="ARBA00022729"/>
    </source>
</evidence>
<evidence type="ECO:0000256" key="2">
    <source>
        <dbReference type="ARBA" id="ARBA00022448"/>
    </source>
</evidence>
<dbReference type="Pfam" id="PF14905">
    <property type="entry name" value="OMP_b-brl_3"/>
    <property type="match status" value="1"/>
</dbReference>
<evidence type="ECO:0000256" key="7">
    <source>
        <dbReference type="ARBA" id="ARBA00023237"/>
    </source>
</evidence>
<dbReference type="EMBL" id="JAEHFJ010000004">
    <property type="protein sequence ID" value="MBJ2174702.1"/>
    <property type="molecule type" value="Genomic_DNA"/>
</dbReference>
<name>A0ABS0WRU1_9FLAO</name>
<dbReference type="InterPro" id="IPR036942">
    <property type="entry name" value="Beta-barrel_TonB_sf"/>
</dbReference>
<dbReference type="PANTHER" id="PTHR30069">
    <property type="entry name" value="TONB-DEPENDENT OUTER MEMBRANE RECEPTOR"/>
    <property type="match status" value="1"/>
</dbReference>
<gene>
    <name evidence="11" type="ORF">JBL43_10675</name>
</gene>
<comment type="similarity">
    <text evidence="8">Belongs to the TonB-dependent receptor family.</text>
</comment>
<evidence type="ECO:0000256" key="4">
    <source>
        <dbReference type="ARBA" id="ARBA00022692"/>
    </source>
</evidence>
<feature type="domain" description="Outer membrane protein beta-barrel" evidence="10">
    <location>
        <begin position="380"/>
        <end position="778"/>
    </location>
</feature>
<evidence type="ECO:0000259" key="9">
    <source>
        <dbReference type="Pfam" id="PF07715"/>
    </source>
</evidence>
<keyword evidence="4 8" id="KW-0812">Transmembrane</keyword>
<reference evidence="11 12" key="1">
    <citation type="submission" date="2020-12" db="EMBL/GenBank/DDBJ databases">
        <title>Aureibaculum luteum sp. nov. and Aureibaculum flavum sp. nov., novel members of the family Flavobacteriaceae isolated from Antarctic intertidal sediments.</title>
        <authorList>
            <person name="He X."/>
            <person name="Zhang X."/>
        </authorList>
    </citation>
    <scope>NUCLEOTIDE SEQUENCE [LARGE SCALE GENOMIC DNA]</scope>
    <source>
        <strain evidence="11 12">A20</strain>
    </source>
</reference>
<keyword evidence="7 8" id="KW-0998">Cell outer membrane</keyword>
<dbReference type="Pfam" id="PF07715">
    <property type="entry name" value="Plug"/>
    <property type="match status" value="1"/>
</dbReference>
<protein>
    <submittedName>
        <fullName evidence="11">TonB-dependent receptor</fullName>
    </submittedName>
</protein>
<evidence type="ECO:0000313" key="12">
    <source>
        <dbReference type="Proteomes" id="UP000623301"/>
    </source>
</evidence>
<evidence type="ECO:0000256" key="1">
    <source>
        <dbReference type="ARBA" id="ARBA00004571"/>
    </source>
</evidence>
<dbReference type="Gene3D" id="2.60.40.1120">
    <property type="entry name" value="Carboxypeptidase-like, regulatory domain"/>
    <property type="match status" value="1"/>
</dbReference>
<keyword evidence="6 8" id="KW-0472">Membrane</keyword>
<keyword evidence="12" id="KW-1185">Reference proteome</keyword>
<dbReference type="Pfam" id="PF13715">
    <property type="entry name" value="CarbopepD_reg_2"/>
    <property type="match status" value="1"/>
</dbReference>
<evidence type="ECO:0000259" key="10">
    <source>
        <dbReference type="Pfam" id="PF14905"/>
    </source>
</evidence>
<dbReference type="PROSITE" id="PS52016">
    <property type="entry name" value="TONB_DEPENDENT_REC_3"/>
    <property type="match status" value="1"/>
</dbReference>
<evidence type="ECO:0000313" key="11">
    <source>
        <dbReference type="EMBL" id="MBJ2174702.1"/>
    </source>
</evidence>
<evidence type="ECO:0000256" key="3">
    <source>
        <dbReference type="ARBA" id="ARBA00022452"/>
    </source>
</evidence>
<dbReference type="Proteomes" id="UP000623301">
    <property type="component" value="Unassembled WGS sequence"/>
</dbReference>
<keyword evidence="2 8" id="KW-0813">Transport</keyword>
<sequence length="794" mass="88622">MSLFSKYTFTFLLFNIVCNFSFSQNSIEVSGTLIEAETKQAVPYATVVFFDKTSKEIIKGITSDDDGSFSTTINNPNFTIEISFMGFATKTITTYTVINKKVTLGTITLAPDNQALDEVTVRAEVSKTVFKLDKRVFNVGKDISSTGVSALEVLNNVPSVNVNIEGEISLRGSSGVQILINGKPSVLADASSNALGTITADMIESIEVITNPSAKYEASGTAGILNIILKKEDKKGWNGSISANTGIPDNHSIGLSLNRRTEKFNLFAQLGAGYRSLPRDSESINTNLTNNEVIYSKGKDYRDETFFNLTLGADYHINELNVLTLSGNFAYEIEDQPSATTFSYFDASDNLISKWIRDEVTDATNPKWQYELNYKKQFANNEDHTLLFSALGSFFGKDQSSQFNSTTLSGTEVNDDQQTDTNFQQADYTFKLDYTNPITEEYSIEAGAQYLINDVGNDYEVRDKDDNSNVYTVNDALTNNFEYDQKVLGVYATGAYERKKWGLKAGLRVENTNLVTLLTTTNVNNTQDYTNFFPSVHTSYKVGENFSLQAGYSKRIFRPRLWDLNPFFNVRNNFNVRVGNPNLQPEFTDSYELTSIYKIGKAALSSSLYYKYTTEVIERVSTSLDNVTTTTPENIGTNGTVGFETNGKYNPTKWLTLTGDFNFNYFNRVGTFETKSFDFSGSQWSSKLGSKIGLPADIDLELTGSYQSGYETVQGDVTGFAFLDLGIRKKIIKGKVMVNLGVRDLFESRIQESYVYQDTFEAYNYSKRGRFFTLGVSYGFGKGEAMTYSGGRRR</sequence>
<dbReference type="Gene3D" id="2.40.170.20">
    <property type="entry name" value="TonB-dependent receptor, beta-barrel domain"/>
    <property type="match status" value="1"/>
</dbReference>
<keyword evidence="11" id="KW-0675">Receptor</keyword>
<keyword evidence="3 8" id="KW-1134">Transmembrane beta strand</keyword>
<dbReference type="SUPFAM" id="SSF49464">
    <property type="entry name" value="Carboxypeptidase regulatory domain-like"/>
    <property type="match status" value="1"/>
</dbReference>
<dbReference type="Gene3D" id="2.170.130.10">
    <property type="entry name" value="TonB-dependent receptor, plug domain"/>
    <property type="match status" value="1"/>
</dbReference>
<comment type="subcellular location">
    <subcellularLocation>
        <location evidence="1 8">Cell outer membrane</location>
        <topology evidence="1 8">Multi-pass membrane protein</topology>
    </subcellularLocation>
</comment>
<proteinExistence type="inferred from homology"/>
<dbReference type="InterPro" id="IPR041700">
    <property type="entry name" value="OMP_b-brl_3"/>
</dbReference>
<dbReference type="SUPFAM" id="SSF56935">
    <property type="entry name" value="Porins"/>
    <property type="match status" value="1"/>
</dbReference>
<accession>A0ABS0WRU1</accession>
<dbReference type="InterPro" id="IPR012910">
    <property type="entry name" value="Plug_dom"/>
</dbReference>
<dbReference type="RefSeq" id="WP_198841424.1">
    <property type="nucleotide sequence ID" value="NZ_JAEHFJ010000004.1"/>
</dbReference>
<evidence type="ECO:0000256" key="8">
    <source>
        <dbReference type="PROSITE-ProRule" id="PRU01360"/>
    </source>
</evidence>
<comment type="caution">
    <text evidence="11">The sequence shown here is derived from an EMBL/GenBank/DDBJ whole genome shotgun (WGS) entry which is preliminary data.</text>
</comment>
<dbReference type="InterPro" id="IPR039426">
    <property type="entry name" value="TonB-dep_rcpt-like"/>
</dbReference>
<dbReference type="InterPro" id="IPR008969">
    <property type="entry name" value="CarboxyPept-like_regulatory"/>
</dbReference>
<evidence type="ECO:0000256" key="6">
    <source>
        <dbReference type="ARBA" id="ARBA00023136"/>
    </source>
</evidence>
<dbReference type="InterPro" id="IPR037066">
    <property type="entry name" value="Plug_dom_sf"/>
</dbReference>